<evidence type="ECO:0000313" key="2">
    <source>
        <dbReference type="Proteomes" id="UP001374584"/>
    </source>
</evidence>
<proteinExistence type="predicted"/>
<dbReference type="AlphaFoldDB" id="A0AAN9MHA2"/>
<name>A0AAN9MHA2_PHACN</name>
<dbReference type="EMBL" id="JAYMYR010000007">
    <property type="protein sequence ID" value="KAK7353966.1"/>
    <property type="molecule type" value="Genomic_DNA"/>
</dbReference>
<evidence type="ECO:0000313" key="1">
    <source>
        <dbReference type="EMBL" id="KAK7353966.1"/>
    </source>
</evidence>
<accession>A0AAN9MHA2</accession>
<gene>
    <name evidence="1" type="ORF">VNO80_19422</name>
</gene>
<organism evidence="1 2">
    <name type="scientific">Phaseolus coccineus</name>
    <name type="common">Scarlet runner bean</name>
    <name type="synonym">Phaseolus multiflorus</name>
    <dbReference type="NCBI Taxonomy" id="3886"/>
    <lineage>
        <taxon>Eukaryota</taxon>
        <taxon>Viridiplantae</taxon>
        <taxon>Streptophyta</taxon>
        <taxon>Embryophyta</taxon>
        <taxon>Tracheophyta</taxon>
        <taxon>Spermatophyta</taxon>
        <taxon>Magnoliopsida</taxon>
        <taxon>eudicotyledons</taxon>
        <taxon>Gunneridae</taxon>
        <taxon>Pentapetalae</taxon>
        <taxon>rosids</taxon>
        <taxon>fabids</taxon>
        <taxon>Fabales</taxon>
        <taxon>Fabaceae</taxon>
        <taxon>Papilionoideae</taxon>
        <taxon>50 kb inversion clade</taxon>
        <taxon>NPAAA clade</taxon>
        <taxon>indigoferoid/millettioid clade</taxon>
        <taxon>Phaseoleae</taxon>
        <taxon>Phaseolus</taxon>
    </lineage>
</organism>
<reference evidence="1 2" key="1">
    <citation type="submission" date="2024-01" db="EMBL/GenBank/DDBJ databases">
        <title>The genomes of 5 underutilized Papilionoideae crops provide insights into root nodulation and disease resistanc.</title>
        <authorList>
            <person name="Jiang F."/>
        </authorList>
    </citation>
    <scope>NUCLEOTIDE SEQUENCE [LARGE SCALE GENOMIC DNA]</scope>
    <source>
        <strain evidence="1">JINMINGXINNONG_FW02</strain>
        <tissue evidence="1">Leaves</tissue>
    </source>
</reference>
<protein>
    <submittedName>
        <fullName evidence="1">Uncharacterized protein</fullName>
    </submittedName>
</protein>
<comment type="caution">
    <text evidence="1">The sequence shown here is derived from an EMBL/GenBank/DDBJ whole genome shotgun (WGS) entry which is preliminary data.</text>
</comment>
<keyword evidence="2" id="KW-1185">Reference proteome</keyword>
<sequence length="79" mass="8829">MAEEFFDVRASQLLFYADAGQILANFANAVMLIGVAVKAPKFLCRLGSLEAKENPLKWWFEDASMATRQTFPQLSSLTI</sequence>
<dbReference type="Proteomes" id="UP001374584">
    <property type="component" value="Unassembled WGS sequence"/>
</dbReference>